<evidence type="ECO:0000256" key="2">
    <source>
        <dbReference type="ARBA" id="ARBA00022801"/>
    </source>
</evidence>
<dbReference type="InterPro" id="IPR040170">
    <property type="entry name" value="Cytosol_ACT"/>
</dbReference>
<gene>
    <name evidence="5" type="ORF">K7J14_04550</name>
</gene>
<dbReference type="PANTHER" id="PTHR11049">
    <property type="entry name" value="ACYL COENZYME A THIOESTER HYDROLASE"/>
    <property type="match status" value="1"/>
</dbReference>
<dbReference type="InterPro" id="IPR006683">
    <property type="entry name" value="Thioestr_dom"/>
</dbReference>
<dbReference type="InterPro" id="IPR029069">
    <property type="entry name" value="HotDog_dom_sf"/>
</dbReference>
<dbReference type="CDD" id="cd03442">
    <property type="entry name" value="BFIT_BACH"/>
    <property type="match status" value="1"/>
</dbReference>
<dbReference type="Gene3D" id="3.10.129.10">
    <property type="entry name" value="Hotdog Thioesterase"/>
    <property type="match status" value="1"/>
</dbReference>
<dbReference type="GO" id="GO:0009062">
    <property type="term" value="P:fatty acid catabolic process"/>
    <property type="evidence" value="ECO:0007669"/>
    <property type="project" value="TreeGrafter"/>
</dbReference>
<dbReference type="SUPFAM" id="SSF54637">
    <property type="entry name" value="Thioesterase/thiol ester dehydrase-isomerase"/>
    <property type="match status" value="1"/>
</dbReference>
<dbReference type="RefSeq" id="WP_230753652.1">
    <property type="nucleotide sequence ID" value="NZ_JAINWA010000001.1"/>
</dbReference>
<dbReference type="Proteomes" id="UP001198163">
    <property type="component" value="Unassembled WGS sequence"/>
</dbReference>
<dbReference type="EMBL" id="JAINWA010000001">
    <property type="protein sequence ID" value="MCD1653967.1"/>
    <property type="molecule type" value="Genomic_DNA"/>
</dbReference>
<dbReference type="GO" id="GO:0052816">
    <property type="term" value="F:long-chain fatty acyl-CoA hydrolase activity"/>
    <property type="evidence" value="ECO:0007669"/>
    <property type="project" value="TreeGrafter"/>
</dbReference>
<dbReference type="GO" id="GO:0005829">
    <property type="term" value="C:cytosol"/>
    <property type="evidence" value="ECO:0007669"/>
    <property type="project" value="TreeGrafter"/>
</dbReference>
<comment type="caution">
    <text evidence="5">The sequence shown here is derived from an EMBL/GenBank/DDBJ whole genome shotgun (WGS) entry which is preliminary data.</text>
</comment>
<comment type="similarity">
    <text evidence="1">Belongs to the acyl coenzyme A hydrolase family.</text>
</comment>
<protein>
    <submittedName>
        <fullName evidence="5">Acyl-CoA thioesterase</fullName>
    </submittedName>
</protein>
<dbReference type="InterPro" id="IPR033120">
    <property type="entry name" value="HOTDOG_ACOT"/>
</dbReference>
<dbReference type="PANTHER" id="PTHR11049:SF24">
    <property type="entry name" value="CYTOSOLIC ACYL COENZYME A THIOESTER HYDROLASE"/>
    <property type="match status" value="1"/>
</dbReference>
<dbReference type="Pfam" id="PF03061">
    <property type="entry name" value="4HBT"/>
    <property type="match status" value="1"/>
</dbReference>
<dbReference type="GO" id="GO:0006637">
    <property type="term" value="P:acyl-CoA metabolic process"/>
    <property type="evidence" value="ECO:0007669"/>
    <property type="project" value="TreeGrafter"/>
</dbReference>
<keyword evidence="2 3" id="KW-0378">Hydrolase</keyword>
<evidence type="ECO:0000256" key="3">
    <source>
        <dbReference type="PROSITE-ProRule" id="PRU01106"/>
    </source>
</evidence>
<evidence type="ECO:0000313" key="5">
    <source>
        <dbReference type="EMBL" id="MCD1653967.1"/>
    </source>
</evidence>
<dbReference type="AlphaFoldDB" id="A0AAE3JHK0"/>
<name>A0AAE3JHK0_9SPIR</name>
<accession>A0AAE3JHK0</accession>
<organism evidence="5 6">
    <name type="scientific">Teretinema zuelzerae</name>
    <dbReference type="NCBI Taxonomy" id="156"/>
    <lineage>
        <taxon>Bacteria</taxon>
        <taxon>Pseudomonadati</taxon>
        <taxon>Spirochaetota</taxon>
        <taxon>Spirochaetia</taxon>
        <taxon>Spirochaetales</taxon>
        <taxon>Treponemataceae</taxon>
        <taxon>Teretinema</taxon>
    </lineage>
</organism>
<evidence type="ECO:0000259" key="4">
    <source>
        <dbReference type="PROSITE" id="PS51770"/>
    </source>
</evidence>
<sequence length="129" mass="14564">MDTFTLVRTEHLNHHGKLFGGQLLKWVDEFAWLAAARDFCGSVLVTRAMDNSEFKYSVPNGSILRFHIEQRHVGTTSALYSVDVWADMPGHREEKLIFSNRVTFVAVNSDGEKTALKKNPLCRDSAPLV</sequence>
<reference evidence="5" key="1">
    <citation type="submission" date="2021-08" db="EMBL/GenBank/DDBJ databases">
        <title>Comparative analyses of Brucepasteria parasyntrophica and Teretinema zuelzerae.</title>
        <authorList>
            <person name="Song Y."/>
            <person name="Brune A."/>
        </authorList>
    </citation>
    <scope>NUCLEOTIDE SEQUENCE</scope>
    <source>
        <strain evidence="5">DSM 1903</strain>
    </source>
</reference>
<evidence type="ECO:0000313" key="6">
    <source>
        <dbReference type="Proteomes" id="UP001198163"/>
    </source>
</evidence>
<feature type="domain" description="HotDog ACOT-type" evidence="4">
    <location>
        <begin position="1"/>
        <end position="110"/>
    </location>
</feature>
<proteinExistence type="inferred from homology"/>
<dbReference type="PROSITE" id="PS51770">
    <property type="entry name" value="HOTDOG_ACOT"/>
    <property type="match status" value="1"/>
</dbReference>
<keyword evidence="6" id="KW-1185">Reference proteome</keyword>
<evidence type="ECO:0000256" key="1">
    <source>
        <dbReference type="ARBA" id="ARBA00010458"/>
    </source>
</evidence>